<feature type="coiled-coil region" evidence="9">
    <location>
        <begin position="260"/>
        <end position="301"/>
    </location>
</feature>
<dbReference type="GO" id="GO:0001080">
    <property type="term" value="P:nitrogen catabolite activation of transcription from RNA polymerase II promoter"/>
    <property type="evidence" value="ECO:0007669"/>
    <property type="project" value="TreeGrafter"/>
</dbReference>
<evidence type="ECO:0000313" key="12">
    <source>
        <dbReference type="EMBL" id="KAK5781779.1"/>
    </source>
</evidence>
<keyword evidence="4" id="KW-0238">DNA-binding</keyword>
<dbReference type="InterPro" id="IPR046347">
    <property type="entry name" value="bZIP_sf"/>
</dbReference>
<organism evidence="12 13">
    <name type="scientific">Arxiozyma heterogenica</name>
    <dbReference type="NCBI Taxonomy" id="278026"/>
    <lineage>
        <taxon>Eukaryota</taxon>
        <taxon>Fungi</taxon>
        <taxon>Dikarya</taxon>
        <taxon>Ascomycota</taxon>
        <taxon>Saccharomycotina</taxon>
        <taxon>Saccharomycetes</taxon>
        <taxon>Saccharomycetales</taxon>
        <taxon>Saccharomycetaceae</taxon>
        <taxon>Arxiozyma</taxon>
    </lineage>
</organism>
<dbReference type="SUPFAM" id="SSF57959">
    <property type="entry name" value="Leucine zipper domain"/>
    <property type="match status" value="1"/>
</dbReference>
<dbReference type="InterPro" id="IPR050946">
    <property type="entry name" value="AP-1_TF_bZIP"/>
</dbReference>
<evidence type="ECO:0000256" key="7">
    <source>
        <dbReference type="ARBA" id="ARBA00023242"/>
    </source>
</evidence>
<dbReference type="GO" id="GO:0005634">
    <property type="term" value="C:nucleus"/>
    <property type="evidence" value="ECO:0007669"/>
    <property type="project" value="UniProtKB-SubCell"/>
</dbReference>
<evidence type="ECO:0000313" key="13">
    <source>
        <dbReference type="Proteomes" id="UP001306508"/>
    </source>
</evidence>
<dbReference type="FunFam" id="3.30.160.60:FF:001491">
    <property type="entry name" value="Cross-pathway control protein A"/>
    <property type="match status" value="1"/>
</dbReference>
<evidence type="ECO:0000259" key="11">
    <source>
        <dbReference type="PROSITE" id="PS50217"/>
    </source>
</evidence>
<evidence type="ECO:0000256" key="10">
    <source>
        <dbReference type="SAM" id="MobiDB-lite"/>
    </source>
</evidence>
<dbReference type="Proteomes" id="UP001306508">
    <property type="component" value="Unassembled WGS sequence"/>
</dbReference>
<feature type="domain" description="BZIP" evidence="11">
    <location>
        <begin position="249"/>
        <end position="300"/>
    </location>
</feature>
<dbReference type="PROSITE" id="PS00036">
    <property type="entry name" value="BZIP_BASIC"/>
    <property type="match status" value="1"/>
</dbReference>
<dbReference type="EMBL" id="JAWIZZ010000031">
    <property type="protein sequence ID" value="KAK5781779.1"/>
    <property type="molecule type" value="Genomic_DNA"/>
</dbReference>
<evidence type="ECO:0000256" key="9">
    <source>
        <dbReference type="SAM" id="Coils"/>
    </source>
</evidence>
<dbReference type="PANTHER" id="PTHR11462">
    <property type="entry name" value="JUN TRANSCRIPTION FACTOR-RELATED"/>
    <property type="match status" value="1"/>
</dbReference>
<evidence type="ECO:0000256" key="6">
    <source>
        <dbReference type="ARBA" id="ARBA00023163"/>
    </source>
</evidence>
<dbReference type="GO" id="GO:0008652">
    <property type="term" value="P:amino acid biosynthetic process"/>
    <property type="evidence" value="ECO:0007669"/>
    <property type="project" value="UniProtKB-KW"/>
</dbReference>
<evidence type="ECO:0000256" key="2">
    <source>
        <dbReference type="ARBA" id="ARBA00022605"/>
    </source>
</evidence>
<keyword evidence="7" id="KW-0539">Nucleus</keyword>
<dbReference type="Pfam" id="PF07716">
    <property type="entry name" value="bZIP_2"/>
    <property type="match status" value="1"/>
</dbReference>
<dbReference type="InterPro" id="IPR004827">
    <property type="entry name" value="bZIP"/>
</dbReference>
<dbReference type="Gene3D" id="3.30.160.60">
    <property type="entry name" value="Classic Zinc Finger"/>
    <property type="match status" value="1"/>
</dbReference>
<sequence length="306" mass="33698">MSQSEMSSLFNTDGSFRPSIKYMNNNNTTTTTTMNSVLSNYNHIKSEAMIPIPDLEPPTVKSESFGNDIPLLSPDTVLDLPELDSGVVDAFFTSSADSTPMFEYDDTPLQQQQENNSNGLPNPVTEWTSLFDDDIPVVIDEDVALNDKAIQSTEVESCDSFPPVTSKIASFLPTPVLEDVKIAPTTDVVASTSHNKKNPSSGKVSKSKKTKKTTTYTNSDGVKVDHLGVVVYNRKVRSTPLTPVIPTSDDPVALKRARNTEAARRSRARKLQRMNQLEAKVEELLAKNASLEMEVERLKKLLAEKS</sequence>
<keyword evidence="5" id="KW-0010">Activator</keyword>
<evidence type="ECO:0000256" key="8">
    <source>
        <dbReference type="ARBA" id="ARBA00061302"/>
    </source>
</evidence>
<dbReference type="CDD" id="cd12192">
    <property type="entry name" value="GCN4_cent"/>
    <property type="match status" value="1"/>
</dbReference>
<reference evidence="13" key="1">
    <citation type="submission" date="2023-07" db="EMBL/GenBank/DDBJ databases">
        <title>A draft genome of Kazachstania heterogenica Y-27499.</title>
        <authorList>
            <person name="Donic C."/>
            <person name="Kralova J.S."/>
            <person name="Fidel L."/>
            <person name="Ben-Dor S."/>
            <person name="Jung S."/>
        </authorList>
    </citation>
    <scope>NUCLEOTIDE SEQUENCE [LARGE SCALE GENOMIC DNA]</scope>
    <source>
        <strain evidence="13">Y27499</strain>
    </source>
</reference>
<dbReference type="PROSITE" id="PS50217">
    <property type="entry name" value="BZIP"/>
    <property type="match status" value="1"/>
</dbReference>
<dbReference type="PANTHER" id="PTHR11462:SF35">
    <property type="entry name" value="TRANSCRIPTION FACTOR JRA"/>
    <property type="match status" value="1"/>
</dbReference>
<keyword evidence="9" id="KW-0175">Coiled coil</keyword>
<dbReference type="AlphaFoldDB" id="A0AAN7WMQ8"/>
<accession>A0AAN7WMQ8</accession>
<protein>
    <recommendedName>
        <fullName evidence="11">BZIP domain-containing protein</fullName>
    </recommendedName>
</protein>
<gene>
    <name evidence="12" type="ORF">RI543_000967</name>
</gene>
<proteinExistence type="inferred from homology"/>
<dbReference type="GO" id="GO:0000981">
    <property type="term" value="F:DNA-binding transcription factor activity, RNA polymerase II-specific"/>
    <property type="evidence" value="ECO:0007669"/>
    <property type="project" value="TreeGrafter"/>
</dbReference>
<feature type="region of interest" description="Disordered" evidence="10">
    <location>
        <begin position="188"/>
        <end position="215"/>
    </location>
</feature>
<dbReference type="GO" id="GO:1903833">
    <property type="term" value="P:positive regulation of cellular response to amino acid starvation"/>
    <property type="evidence" value="ECO:0007669"/>
    <property type="project" value="TreeGrafter"/>
</dbReference>
<name>A0AAN7WMQ8_9SACH</name>
<comment type="subcellular location">
    <subcellularLocation>
        <location evidence="1">Nucleus</location>
    </subcellularLocation>
</comment>
<dbReference type="GO" id="GO:0005667">
    <property type="term" value="C:transcription regulator complex"/>
    <property type="evidence" value="ECO:0007669"/>
    <property type="project" value="TreeGrafter"/>
</dbReference>
<evidence type="ECO:0000256" key="1">
    <source>
        <dbReference type="ARBA" id="ARBA00004123"/>
    </source>
</evidence>
<keyword evidence="2" id="KW-0028">Amino-acid biosynthesis</keyword>
<evidence type="ECO:0000256" key="3">
    <source>
        <dbReference type="ARBA" id="ARBA00023015"/>
    </source>
</evidence>
<comment type="similarity">
    <text evidence="8">Belongs to the bZIP family. GCN4 subfamily.</text>
</comment>
<keyword evidence="6" id="KW-0804">Transcription</keyword>
<evidence type="ECO:0000256" key="5">
    <source>
        <dbReference type="ARBA" id="ARBA00023159"/>
    </source>
</evidence>
<keyword evidence="3" id="KW-0805">Transcription regulation</keyword>
<dbReference type="SMART" id="SM00338">
    <property type="entry name" value="BRLZ"/>
    <property type="match status" value="1"/>
</dbReference>
<comment type="caution">
    <text evidence="12">The sequence shown here is derived from an EMBL/GenBank/DDBJ whole genome shotgun (WGS) entry which is preliminary data.</text>
</comment>
<dbReference type="GO" id="GO:0000978">
    <property type="term" value="F:RNA polymerase II cis-regulatory region sequence-specific DNA binding"/>
    <property type="evidence" value="ECO:0007669"/>
    <property type="project" value="TreeGrafter"/>
</dbReference>
<evidence type="ECO:0000256" key="4">
    <source>
        <dbReference type="ARBA" id="ARBA00023125"/>
    </source>
</evidence>
<dbReference type="CDD" id="cd12193">
    <property type="entry name" value="bZIP_GCN4"/>
    <property type="match status" value="1"/>
</dbReference>
<keyword evidence="13" id="KW-1185">Reference proteome</keyword>